<protein>
    <submittedName>
        <fullName evidence="1">Uncharacterized protein</fullName>
    </submittedName>
</protein>
<accession>W2CH03</accession>
<dbReference type="AlphaFoldDB" id="W2CH03"/>
<gene>
    <name evidence="1" type="ORF">T230_12015</name>
</gene>
<name>W2CH03_9BACT</name>
<evidence type="ECO:0000313" key="1">
    <source>
        <dbReference type="EMBL" id="ETK06509.1"/>
    </source>
</evidence>
<proteinExistence type="predicted"/>
<comment type="caution">
    <text evidence="1">The sequence shown here is derived from an EMBL/GenBank/DDBJ whole genome shotgun (WGS) entry which is preliminary data.</text>
</comment>
<dbReference type="EMBL" id="AYYE01001171">
    <property type="protein sequence ID" value="ETK06509.1"/>
    <property type="molecule type" value="Genomic_DNA"/>
</dbReference>
<organism evidence="1 2">
    <name type="scientific">Tannerella sp. oral taxon BU063 isolate Cell 1/3</name>
    <dbReference type="NCBI Taxonomy" id="1411022"/>
    <lineage>
        <taxon>Bacteria</taxon>
        <taxon>Pseudomonadati</taxon>
        <taxon>Bacteroidota</taxon>
        <taxon>Bacteroidia</taxon>
        <taxon>Bacteroidales</taxon>
        <taxon>Tannerellaceae</taxon>
        <taxon>Tannerella</taxon>
    </lineage>
</organism>
<evidence type="ECO:0000313" key="2">
    <source>
        <dbReference type="Proteomes" id="UP000034982"/>
    </source>
</evidence>
<dbReference type="Proteomes" id="UP000034982">
    <property type="component" value="Unassembled WGS sequence"/>
</dbReference>
<reference evidence="1 2" key="1">
    <citation type="submission" date="2013-11" db="EMBL/GenBank/DDBJ databases">
        <title>Single cell genomics of uncultured Tannerella BU063 (oral taxon 286).</title>
        <authorList>
            <person name="Beall C.J."/>
            <person name="Campbell A.G."/>
            <person name="Griffen A.L."/>
            <person name="Podar M."/>
            <person name="Leys E.J."/>
        </authorList>
    </citation>
    <scope>NUCLEOTIDE SEQUENCE [LARGE SCALE GENOMIC DNA]</scope>
    <source>
        <strain evidence="1">Cell 1/3</strain>
    </source>
</reference>
<sequence length="74" mass="8189">MGFKSVFGAILGEFWASNRFLVQSSAGLGLQFRFWRNPRVILGSKLIFGAILGGFWGPRVRVAAKSDNTITIKQ</sequence>